<organism evidence="4 5">
    <name type="scientific">Streptomyces prasinosporus</name>
    <dbReference type="NCBI Taxonomy" id="68256"/>
    <lineage>
        <taxon>Bacteria</taxon>
        <taxon>Bacillati</taxon>
        <taxon>Actinomycetota</taxon>
        <taxon>Actinomycetes</taxon>
        <taxon>Kitasatosporales</taxon>
        <taxon>Streptomycetaceae</taxon>
        <taxon>Streptomyces</taxon>
        <taxon>Streptomyces albogriseolus group</taxon>
    </lineage>
</organism>
<dbReference type="InterPro" id="IPR000683">
    <property type="entry name" value="Gfo/Idh/MocA-like_OxRdtase_N"/>
</dbReference>
<dbReference type="InterPro" id="IPR055170">
    <property type="entry name" value="GFO_IDH_MocA-like_dom"/>
</dbReference>
<name>A0ABP6TJN9_9ACTN</name>
<dbReference type="Gene3D" id="3.40.50.720">
    <property type="entry name" value="NAD(P)-binding Rossmann-like Domain"/>
    <property type="match status" value="1"/>
</dbReference>
<reference evidence="5" key="1">
    <citation type="journal article" date="2019" name="Int. J. Syst. Evol. Microbiol.">
        <title>The Global Catalogue of Microorganisms (GCM) 10K type strain sequencing project: providing services to taxonomists for standard genome sequencing and annotation.</title>
        <authorList>
            <consortium name="The Broad Institute Genomics Platform"/>
            <consortium name="The Broad Institute Genome Sequencing Center for Infectious Disease"/>
            <person name="Wu L."/>
            <person name="Ma J."/>
        </authorList>
    </citation>
    <scope>NUCLEOTIDE SEQUENCE [LARGE SCALE GENOMIC DNA]</scope>
    <source>
        <strain evidence="5">JCM 4816</strain>
    </source>
</reference>
<dbReference type="EMBL" id="BAAAXF010000018">
    <property type="protein sequence ID" value="GAA3495457.1"/>
    <property type="molecule type" value="Genomic_DNA"/>
</dbReference>
<dbReference type="SUPFAM" id="SSF55347">
    <property type="entry name" value="Glyceraldehyde-3-phosphate dehydrogenase-like, C-terminal domain"/>
    <property type="match status" value="1"/>
</dbReference>
<dbReference type="Pfam" id="PF01408">
    <property type="entry name" value="GFO_IDH_MocA"/>
    <property type="match status" value="1"/>
</dbReference>
<dbReference type="PANTHER" id="PTHR43818:SF11">
    <property type="entry name" value="BCDNA.GH03377"/>
    <property type="match status" value="1"/>
</dbReference>
<keyword evidence="1" id="KW-0560">Oxidoreductase</keyword>
<feature type="domain" description="GFO/IDH/MocA-like oxidoreductase" evidence="3">
    <location>
        <begin position="156"/>
        <end position="300"/>
    </location>
</feature>
<evidence type="ECO:0000259" key="3">
    <source>
        <dbReference type="Pfam" id="PF22725"/>
    </source>
</evidence>
<evidence type="ECO:0000256" key="1">
    <source>
        <dbReference type="ARBA" id="ARBA00023002"/>
    </source>
</evidence>
<proteinExistence type="predicted"/>
<feature type="domain" description="Gfo/Idh/MocA-like oxidoreductase N-terminal" evidence="2">
    <location>
        <begin position="17"/>
        <end position="137"/>
    </location>
</feature>
<gene>
    <name evidence="4" type="ORF">GCM10019016_025570</name>
</gene>
<dbReference type="InterPro" id="IPR050463">
    <property type="entry name" value="Gfo/Idh/MocA_oxidrdct_glycsds"/>
</dbReference>
<sequence length="402" mass="43066">MAQPQASEGAETGKPPLRIGMVGYAFMGAAHSQGWRTVGRVFELPLRPEMAVICGRDADAVRAAAGRHGWAEAETDWRALVERDDIDLVDICTPGDSHAEIALAALAAGKHVLCEKPLANTVAEAEAMARAAQEARDRGQAAMVGFNYRRVPATALARRMVEEGRIGTLRHVRVAYLQDWLVDPQFPLTWRLRREQAGSGSLGDLGAHIVDLAQHLAGERLAGVSALTETFVRERPLPTAPSSGLAAVSAAGTGPVTVDDAAVFTGRFASGALASFEATRYATGRKNALRIELNGERGSLAFDLERLNELEYHDGTGDAAHGGFRRILVTEPDHPYLDAWWPPGHGLGYEHTFAHQARDLVHAVAEGRSPEPSFADGLQVQRVLAAVEESAGKNAVYTPIAA</sequence>
<evidence type="ECO:0000259" key="2">
    <source>
        <dbReference type="Pfam" id="PF01408"/>
    </source>
</evidence>
<protein>
    <submittedName>
        <fullName evidence="4">Gfo/Idh/MocA family oxidoreductase</fullName>
    </submittedName>
</protein>
<evidence type="ECO:0000313" key="4">
    <source>
        <dbReference type="EMBL" id="GAA3495457.1"/>
    </source>
</evidence>
<dbReference type="Pfam" id="PF22725">
    <property type="entry name" value="GFO_IDH_MocA_C3"/>
    <property type="match status" value="1"/>
</dbReference>
<dbReference type="SUPFAM" id="SSF51735">
    <property type="entry name" value="NAD(P)-binding Rossmann-fold domains"/>
    <property type="match status" value="1"/>
</dbReference>
<keyword evidence="5" id="KW-1185">Reference proteome</keyword>
<comment type="caution">
    <text evidence="4">The sequence shown here is derived from an EMBL/GenBank/DDBJ whole genome shotgun (WGS) entry which is preliminary data.</text>
</comment>
<dbReference type="Gene3D" id="3.30.360.10">
    <property type="entry name" value="Dihydrodipicolinate Reductase, domain 2"/>
    <property type="match status" value="1"/>
</dbReference>
<dbReference type="InterPro" id="IPR036291">
    <property type="entry name" value="NAD(P)-bd_dom_sf"/>
</dbReference>
<evidence type="ECO:0000313" key="5">
    <source>
        <dbReference type="Proteomes" id="UP001501455"/>
    </source>
</evidence>
<accession>A0ABP6TJN9</accession>
<dbReference type="RefSeq" id="WP_193458468.1">
    <property type="nucleotide sequence ID" value="NZ_BAAAXF010000018.1"/>
</dbReference>
<dbReference type="Proteomes" id="UP001501455">
    <property type="component" value="Unassembled WGS sequence"/>
</dbReference>
<dbReference type="PANTHER" id="PTHR43818">
    <property type="entry name" value="BCDNA.GH03377"/>
    <property type="match status" value="1"/>
</dbReference>